<organism evidence="1 2">
    <name type="scientific">Methylomonas koyamae</name>
    <dbReference type="NCBI Taxonomy" id="702114"/>
    <lineage>
        <taxon>Bacteria</taxon>
        <taxon>Pseudomonadati</taxon>
        <taxon>Pseudomonadota</taxon>
        <taxon>Gammaproteobacteria</taxon>
        <taxon>Methylococcales</taxon>
        <taxon>Methylococcaceae</taxon>
        <taxon>Methylomonas</taxon>
    </lineage>
</organism>
<dbReference type="AlphaFoldDB" id="A0AA91D9R7"/>
<protein>
    <submittedName>
        <fullName evidence="1">Uncharacterized protein</fullName>
    </submittedName>
</protein>
<reference evidence="1 2" key="1">
    <citation type="submission" date="2016-03" db="EMBL/GenBank/DDBJ databases">
        <authorList>
            <person name="Heylen K."/>
            <person name="De Vos P."/>
            <person name="Vekeman B."/>
        </authorList>
    </citation>
    <scope>NUCLEOTIDE SEQUENCE [LARGE SCALE GENOMIC DNA]</scope>
    <source>
        <strain evidence="1 2">R-49807</strain>
    </source>
</reference>
<keyword evidence="2" id="KW-1185">Reference proteome</keyword>
<comment type="caution">
    <text evidence="1">The sequence shown here is derived from an EMBL/GenBank/DDBJ whole genome shotgun (WGS) entry which is preliminary data.</text>
</comment>
<accession>A0AA91D9R7</accession>
<proteinExistence type="predicted"/>
<sequence length="127" mass="14083">MFNNGNSNPKKDKFARLKAIAAGESEPAAASSFPEIWKHEVDKPLIGTFVGYGNFEHDRFGLQETAIVQTENGQRVSAILNNYLSNGMQIQRAEPGDSVLIQLLGKEKGENGVMFNKFRLVVDKEVQ</sequence>
<dbReference type="RefSeq" id="WP_064029500.1">
    <property type="nucleotide sequence ID" value="NZ_LUUL01000123.1"/>
</dbReference>
<gene>
    <name evidence="1" type="ORF">A1356_19225</name>
</gene>
<evidence type="ECO:0000313" key="2">
    <source>
        <dbReference type="Proteomes" id="UP000077734"/>
    </source>
</evidence>
<name>A0AA91D9R7_9GAMM</name>
<evidence type="ECO:0000313" key="1">
    <source>
        <dbReference type="EMBL" id="OAI22349.1"/>
    </source>
</evidence>
<dbReference type="Proteomes" id="UP000077734">
    <property type="component" value="Unassembled WGS sequence"/>
</dbReference>
<dbReference type="EMBL" id="LUUL01000123">
    <property type="protein sequence ID" value="OAI22349.1"/>
    <property type="molecule type" value="Genomic_DNA"/>
</dbReference>